<proteinExistence type="predicted"/>
<evidence type="ECO:0000313" key="2">
    <source>
        <dbReference type="Proteomes" id="UP000799118"/>
    </source>
</evidence>
<dbReference type="Proteomes" id="UP000799118">
    <property type="component" value="Unassembled WGS sequence"/>
</dbReference>
<dbReference type="AlphaFoldDB" id="A0A6A4GDV8"/>
<gene>
    <name evidence="1" type="ORF">BT96DRAFT_1027083</name>
</gene>
<dbReference type="OrthoDB" id="3256662at2759"/>
<dbReference type="EMBL" id="ML770340">
    <property type="protein sequence ID" value="KAE9383749.1"/>
    <property type="molecule type" value="Genomic_DNA"/>
</dbReference>
<keyword evidence="2" id="KW-1185">Reference proteome</keyword>
<accession>A0A6A4GDV8</accession>
<reference evidence="1" key="1">
    <citation type="journal article" date="2019" name="Environ. Microbiol.">
        <title>Fungal ecological strategies reflected in gene transcription - a case study of two litter decomposers.</title>
        <authorList>
            <person name="Barbi F."/>
            <person name="Kohler A."/>
            <person name="Barry K."/>
            <person name="Baskaran P."/>
            <person name="Daum C."/>
            <person name="Fauchery L."/>
            <person name="Ihrmark K."/>
            <person name="Kuo A."/>
            <person name="LaButti K."/>
            <person name="Lipzen A."/>
            <person name="Morin E."/>
            <person name="Grigoriev I.V."/>
            <person name="Henrissat B."/>
            <person name="Lindahl B."/>
            <person name="Martin F."/>
        </authorList>
    </citation>
    <scope>NUCLEOTIDE SEQUENCE</scope>
    <source>
        <strain evidence="1">JB14</strain>
    </source>
</reference>
<name>A0A6A4GDV8_9AGAR</name>
<protein>
    <submittedName>
        <fullName evidence="1">Uncharacterized protein</fullName>
    </submittedName>
</protein>
<sequence length="147" mass="16981">MSQDPTHAEPDIVTRCVQQWSPPKRRSGDTKLRSIPAELYLEIVRHLEPSNDAYPRYNKITNEGLKDIRTLSLWLGRFLSETRPPNENGFETYVDALPKMANLTTTILCGTRLTPHLLAKIQELIWLTSLTLASCEFEWWNKGMNRI</sequence>
<evidence type="ECO:0000313" key="1">
    <source>
        <dbReference type="EMBL" id="KAE9383749.1"/>
    </source>
</evidence>
<organism evidence="1 2">
    <name type="scientific">Gymnopus androsaceus JB14</name>
    <dbReference type="NCBI Taxonomy" id="1447944"/>
    <lineage>
        <taxon>Eukaryota</taxon>
        <taxon>Fungi</taxon>
        <taxon>Dikarya</taxon>
        <taxon>Basidiomycota</taxon>
        <taxon>Agaricomycotina</taxon>
        <taxon>Agaricomycetes</taxon>
        <taxon>Agaricomycetidae</taxon>
        <taxon>Agaricales</taxon>
        <taxon>Marasmiineae</taxon>
        <taxon>Omphalotaceae</taxon>
        <taxon>Gymnopus</taxon>
    </lineage>
</organism>